<proteinExistence type="predicted"/>
<reference evidence="2 3" key="2">
    <citation type="journal article" date="2019" name="G3 (Bethesda)">
        <title>Hybrid Assembly of the Genome of the Entomopathogenic Nematode Steinernema carpocapsae Identifies the X-Chromosome.</title>
        <authorList>
            <person name="Serra L."/>
            <person name="Macchietto M."/>
            <person name="Macias-Munoz A."/>
            <person name="McGill C.J."/>
            <person name="Rodriguez I.M."/>
            <person name="Rodriguez B."/>
            <person name="Murad R."/>
            <person name="Mortazavi A."/>
        </authorList>
    </citation>
    <scope>NUCLEOTIDE SEQUENCE [LARGE SCALE GENOMIC DNA]</scope>
    <source>
        <strain evidence="2 3">ALL</strain>
    </source>
</reference>
<dbReference type="EMBL" id="AZBU02000004">
    <property type="protein sequence ID" value="TKR80641.1"/>
    <property type="molecule type" value="Genomic_DNA"/>
</dbReference>
<feature type="region of interest" description="Disordered" evidence="1">
    <location>
        <begin position="22"/>
        <end position="52"/>
    </location>
</feature>
<dbReference type="AlphaFoldDB" id="A0A4U5NDR6"/>
<evidence type="ECO:0000256" key="1">
    <source>
        <dbReference type="SAM" id="MobiDB-lite"/>
    </source>
</evidence>
<comment type="caution">
    <text evidence="2">The sequence shown here is derived from an EMBL/GenBank/DDBJ whole genome shotgun (WGS) entry which is preliminary data.</text>
</comment>
<organism evidence="2 3">
    <name type="scientific">Steinernema carpocapsae</name>
    <name type="common">Entomopathogenic nematode</name>
    <dbReference type="NCBI Taxonomy" id="34508"/>
    <lineage>
        <taxon>Eukaryota</taxon>
        <taxon>Metazoa</taxon>
        <taxon>Ecdysozoa</taxon>
        <taxon>Nematoda</taxon>
        <taxon>Chromadorea</taxon>
        <taxon>Rhabditida</taxon>
        <taxon>Tylenchina</taxon>
        <taxon>Panagrolaimomorpha</taxon>
        <taxon>Strongyloidoidea</taxon>
        <taxon>Steinernematidae</taxon>
        <taxon>Steinernema</taxon>
    </lineage>
</organism>
<name>A0A4U5NDR6_STECR</name>
<accession>A0A4U5NDR6</accession>
<sequence>MPRPPPAAVAVAAVRISKEVNAEDVEHAEGPFAAESRAGSEIPPRKTKSSPEVEEFLVQRAQRYPNCRRTIFEDRVPR</sequence>
<evidence type="ECO:0000313" key="2">
    <source>
        <dbReference type="EMBL" id="TKR80641.1"/>
    </source>
</evidence>
<evidence type="ECO:0000313" key="3">
    <source>
        <dbReference type="Proteomes" id="UP000298663"/>
    </source>
</evidence>
<reference evidence="2 3" key="1">
    <citation type="journal article" date="2015" name="Genome Biol.">
        <title>Comparative genomics of Steinernema reveals deeply conserved gene regulatory networks.</title>
        <authorList>
            <person name="Dillman A.R."/>
            <person name="Macchietto M."/>
            <person name="Porter C.F."/>
            <person name="Rogers A."/>
            <person name="Williams B."/>
            <person name="Antoshechkin I."/>
            <person name="Lee M.M."/>
            <person name="Goodwin Z."/>
            <person name="Lu X."/>
            <person name="Lewis E.E."/>
            <person name="Goodrich-Blair H."/>
            <person name="Stock S.P."/>
            <person name="Adams B.J."/>
            <person name="Sternberg P.W."/>
            <person name="Mortazavi A."/>
        </authorList>
    </citation>
    <scope>NUCLEOTIDE SEQUENCE [LARGE SCALE GENOMIC DNA]</scope>
    <source>
        <strain evidence="2 3">ALL</strain>
    </source>
</reference>
<dbReference type="Proteomes" id="UP000298663">
    <property type="component" value="Unassembled WGS sequence"/>
</dbReference>
<protein>
    <submittedName>
        <fullName evidence="2">Uncharacterized protein</fullName>
    </submittedName>
</protein>
<keyword evidence="3" id="KW-1185">Reference proteome</keyword>
<gene>
    <name evidence="2" type="ORF">L596_014685</name>
</gene>